<dbReference type="InterPro" id="IPR006059">
    <property type="entry name" value="SBP"/>
</dbReference>
<gene>
    <name evidence="2" type="ORF">CSA56_07995</name>
</gene>
<evidence type="ECO:0000313" key="3">
    <source>
        <dbReference type="Proteomes" id="UP000230821"/>
    </source>
</evidence>
<dbReference type="Pfam" id="PF01547">
    <property type="entry name" value="SBP_bac_1"/>
    <property type="match status" value="1"/>
</dbReference>
<organism evidence="2 3">
    <name type="scientific">candidate division KSB3 bacterium</name>
    <dbReference type="NCBI Taxonomy" id="2044937"/>
    <lineage>
        <taxon>Bacteria</taxon>
        <taxon>candidate division KSB3</taxon>
    </lineage>
</organism>
<dbReference type="AlphaFoldDB" id="A0A2G6KF96"/>
<dbReference type="EMBL" id="PDSK01000090">
    <property type="protein sequence ID" value="PIE34315.1"/>
    <property type="molecule type" value="Genomic_DNA"/>
</dbReference>
<evidence type="ECO:0000313" key="2">
    <source>
        <dbReference type="EMBL" id="PIE34315.1"/>
    </source>
</evidence>
<feature type="signal peptide" evidence="1">
    <location>
        <begin position="1"/>
        <end position="23"/>
    </location>
</feature>
<dbReference type="Proteomes" id="UP000230821">
    <property type="component" value="Unassembled WGS sequence"/>
</dbReference>
<comment type="caution">
    <text evidence="2">The sequence shown here is derived from an EMBL/GenBank/DDBJ whole genome shotgun (WGS) entry which is preliminary data.</text>
</comment>
<dbReference type="SUPFAM" id="SSF53850">
    <property type="entry name" value="Periplasmic binding protein-like II"/>
    <property type="match status" value="1"/>
</dbReference>
<name>A0A2G6KF96_9BACT</name>
<evidence type="ECO:0008006" key="4">
    <source>
        <dbReference type="Google" id="ProtNLM"/>
    </source>
</evidence>
<protein>
    <recommendedName>
        <fullName evidence="4">ABC transporter substrate-binding protein</fullName>
    </recommendedName>
</protein>
<dbReference type="Gene3D" id="3.40.190.10">
    <property type="entry name" value="Periplasmic binding protein-like II"/>
    <property type="match status" value="1"/>
</dbReference>
<dbReference type="PANTHER" id="PTHR43649">
    <property type="entry name" value="ARABINOSE-BINDING PROTEIN-RELATED"/>
    <property type="match status" value="1"/>
</dbReference>
<sequence>MKKFVSLVMGVTLLCAMVGAVFAEEVVIKVRTKAGPPHEDWRGNNFIDIVPALNEQLKAEGDARQVKLELIQDNKDWGPYKQEFEFSSKSGEAPDVILSGHEHFADWIESGFVIPLDDYIAQYPETYDDVIPALWDCTMYKGQRWGVPQDAEARPLYWSKLLLKKLGWSAEQIDALPESIEKGEFTLQDLLETAKEAVDKGIVQEGYGYWHRPRNGPDFWYLYYNYGGQTMDDASGKLVYDTAAGLKHLQFYEDATQNYKVLITDMFGREWPEWHTEVSAADKVLFWMGGTWNWGDWKVNYIADKGGEEYLFENIGFGLIPAAEKGGKPVTLTHPLVYGVSSSSKHPDLAFRLITLVTTKEANTKHAVNSAHLGILKSQADYEPYKADRLLGEALYMLNYTTFLPNNPGWGTYSEAWFQALQAVETGDLTAEDAVGFVVEQLQNELGDAVIIQ</sequence>
<reference evidence="2 3" key="1">
    <citation type="submission" date="2017-10" db="EMBL/GenBank/DDBJ databases">
        <title>Novel microbial diversity and functional potential in the marine mammal oral microbiome.</title>
        <authorList>
            <person name="Dudek N.K."/>
            <person name="Sun C.L."/>
            <person name="Burstein D."/>
            <person name="Kantor R.S."/>
            <person name="Aliaga Goltsman D.S."/>
            <person name="Bik E.M."/>
            <person name="Thomas B.C."/>
            <person name="Banfield J.F."/>
            <person name="Relman D.A."/>
        </authorList>
    </citation>
    <scope>NUCLEOTIDE SEQUENCE [LARGE SCALE GENOMIC DNA]</scope>
    <source>
        <strain evidence="2">DOLJORAL78_47_16</strain>
    </source>
</reference>
<feature type="chain" id="PRO_5013747922" description="ABC transporter substrate-binding protein" evidence="1">
    <location>
        <begin position="24"/>
        <end position="453"/>
    </location>
</feature>
<proteinExistence type="predicted"/>
<keyword evidence="1" id="KW-0732">Signal</keyword>
<dbReference type="InterPro" id="IPR050490">
    <property type="entry name" value="Bact_solute-bd_prot1"/>
</dbReference>
<dbReference type="PANTHER" id="PTHR43649:SF11">
    <property type="entry name" value="ABC TRANSPORTER SUBSTRATE-BINDING PROTEIN YESO-RELATED"/>
    <property type="match status" value="1"/>
</dbReference>
<evidence type="ECO:0000256" key="1">
    <source>
        <dbReference type="SAM" id="SignalP"/>
    </source>
</evidence>
<accession>A0A2G6KF96</accession>